<gene>
    <name evidence="4" type="ORF">ACJDT4_03145</name>
</gene>
<sequence>MAYLTIHLLGKKILIQNDSDTFNTSIMAKLLVEKIIFCINEKSGVDLHNDEEFKKVLSLHLDPLLIRLKLGLINRNPMINDIKVNYTYAFSLAEVAGRVIGEEVDLTVNEDEIGYIALYIGLALEKLEKRTNKKSILLVSTMGRSSAQLQKYKILNQFNEYIERFDIIDMYQLPNVDNSKYDFMLSSVHINYKVNTPIIYVNEILKNKDMNLIQNALLRIKEEKKNIRDYLDKNLFFSDIKARNKAEAIKNFIKCISKKGAGEEEIYESISEDGAKIENFCVVMYSSIALFDEVKIALGILDKPIIWDKEIVKVMFMIFKPSGDINGLQQSTKILFSLVKDFKKIKNIMDAKVFEDFTKS</sequence>
<organism evidence="4 5">
    <name type="scientific">Clostridium neuense</name>
    <dbReference type="NCBI Taxonomy" id="1728934"/>
    <lineage>
        <taxon>Bacteria</taxon>
        <taxon>Bacillati</taxon>
        <taxon>Bacillota</taxon>
        <taxon>Clostridia</taxon>
        <taxon>Eubacteriales</taxon>
        <taxon>Clostridiaceae</taxon>
        <taxon>Clostridium</taxon>
    </lineage>
</organism>
<dbReference type="InterPro" id="IPR011608">
    <property type="entry name" value="PRD"/>
</dbReference>
<dbReference type="PANTHER" id="PTHR30185:SF13">
    <property type="entry name" value="LICABCH OPERON REGULATOR-RELATED"/>
    <property type="match status" value="1"/>
</dbReference>
<dbReference type="PROSITE" id="PS51372">
    <property type="entry name" value="PRD_2"/>
    <property type="match status" value="1"/>
</dbReference>
<dbReference type="SUPFAM" id="SSF55804">
    <property type="entry name" value="Phoshotransferase/anion transport protein"/>
    <property type="match status" value="1"/>
</dbReference>
<dbReference type="Pfam" id="PF00359">
    <property type="entry name" value="PTS_EIIA_2"/>
    <property type="match status" value="1"/>
</dbReference>
<feature type="domain" description="PTS EIIB type-2" evidence="2">
    <location>
        <begin position="134"/>
        <end position="225"/>
    </location>
</feature>
<dbReference type="SUPFAM" id="SSF63520">
    <property type="entry name" value="PTS-regulatory domain, PRD"/>
    <property type="match status" value="1"/>
</dbReference>
<dbReference type="InterPro" id="IPR016152">
    <property type="entry name" value="PTrfase/Anion_transptr"/>
</dbReference>
<protein>
    <submittedName>
        <fullName evidence="4">BglG family transcription antiterminator</fullName>
    </submittedName>
</protein>
<dbReference type="RefSeq" id="WP_406786072.1">
    <property type="nucleotide sequence ID" value="NZ_JBJIAA010000002.1"/>
</dbReference>
<dbReference type="Gene3D" id="3.40.930.10">
    <property type="entry name" value="Mannitol-specific EII, Chain A"/>
    <property type="match status" value="1"/>
</dbReference>
<keyword evidence="1" id="KW-0677">Repeat</keyword>
<dbReference type="PANTHER" id="PTHR30185">
    <property type="entry name" value="CRYPTIC BETA-GLUCOSIDE BGL OPERON ANTITERMINATOR"/>
    <property type="match status" value="1"/>
</dbReference>
<dbReference type="Gene3D" id="1.10.1790.10">
    <property type="entry name" value="PRD domain"/>
    <property type="match status" value="1"/>
</dbReference>
<dbReference type="Proteomes" id="UP001623592">
    <property type="component" value="Unassembled WGS sequence"/>
</dbReference>
<dbReference type="Pfam" id="PF00874">
    <property type="entry name" value="PRD"/>
    <property type="match status" value="1"/>
</dbReference>
<dbReference type="InterPro" id="IPR050661">
    <property type="entry name" value="BglG_antiterminators"/>
</dbReference>
<accession>A0ABW8TEN7</accession>
<evidence type="ECO:0000259" key="3">
    <source>
        <dbReference type="PROSITE" id="PS51372"/>
    </source>
</evidence>
<evidence type="ECO:0000256" key="1">
    <source>
        <dbReference type="ARBA" id="ARBA00022737"/>
    </source>
</evidence>
<comment type="caution">
    <text evidence="4">The sequence shown here is derived from an EMBL/GenBank/DDBJ whole genome shotgun (WGS) entry which is preliminary data.</text>
</comment>
<dbReference type="EMBL" id="JBJIAA010000002">
    <property type="protein sequence ID" value="MFL0249404.1"/>
    <property type="molecule type" value="Genomic_DNA"/>
</dbReference>
<evidence type="ECO:0000313" key="4">
    <source>
        <dbReference type="EMBL" id="MFL0249404.1"/>
    </source>
</evidence>
<keyword evidence="5" id="KW-1185">Reference proteome</keyword>
<feature type="domain" description="PRD" evidence="3">
    <location>
        <begin position="23"/>
        <end position="130"/>
    </location>
</feature>
<evidence type="ECO:0000259" key="2">
    <source>
        <dbReference type="PROSITE" id="PS51099"/>
    </source>
</evidence>
<dbReference type="PROSITE" id="PS51099">
    <property type="entry name" value="PTS_EIIB_TYPE_2"/>
    <property type="match status" value="1"/>
</dbReference>
<evidence type="ECO:0000313" key="5">
    <source>
        <dbReference type="Proteomes" id="UP001623592"/>
    </source>
</evidence>
<dbReference type="InterPro" id="IPR002178">
    <property type="entry name" value="PTS_EIIA_type-2_dom"/>
</dbReference>
<dbReference type="InterPro" id="IPR036634">
    <property type="entry name" value="PRD_sf"/>
</dbReference>
<dbReference type="InterPro" id="IPR013011">
    <property type="entry name" value="PTS_EIIB_2"/>
</dbReference>
<name>A0ABW8TEN7_9CLOT</name>
<reference evidence="4 5" key="1">
    <citation type="submission" date="2024-11" db="EMBL/GenBank/DDBJ databases">
        <authorList>
            <person name="Heng Y.C."/>
            <person name="Lim A.C.H."/>
            <person name="Lee J.K.Y."/>
            <person name="Kittelmann S."/>
        </authorList>
    </citation>
    <scope>NUCLEOTIDE SEQUENCE [LARGE SCALE GENOMIC DNA]</scope>
    <source>
        <strain evidence="4 5">WILCCON 0114</strain>
    </source>
</reference>
<proteinExistence type="predicted"/>